<dbReference type="InterPro" id="IPR000286">
    <property type="entry name" value="HDACs"/>
</dbReference>
<keyword evidence="2" id="KW-0378">Hydrolase</keyword>
<evidence type="ECO:0000313" key="4">
    <source>
        <dbReference type="EMBL" id="KFZ38053.1"/>
    </source>
</evidence>
<dbReference type="PANTHER" id="PTHR10625:SF19">
    <property type="entry name" value="HISTONE DEACETYLASE 12"/>
    <property type="match status" value="1"/>
</dbReference>
<name>A0A094LS81_9GAMM</name>
<dbReference type="AlphaFoldDB" id="A0A094LS81"/>
<dbReference type="InterPro" id="IPR023696">
    <property type="entry name" value="Ureohydrolase_dom_sf"/>
</dbReference>
<accession>A0A094LS81</accession>
<dbReference type="GO" id="GO:0004407">
    <property type="term" value="F:histone deacetylase activity"/>
    <property type="evidence" value="ECO:0007669"/>
    <property type="project" value="InterPro"/>
</dbReference>
<comment type="caution">
    <text evidence="4">The sequence shown here is derived from an EMBL/GenBank/DDBJ whole genome shotgun (WGS) entry which is preliminary data.</text>
</comment>
<evidence type="ECO:0000256" key="1">
    <source>
        <dbReference type="ARBA" id="ARBA00005947"/>
    </source>
</evidence>
<dbReference type="Gene3D" id="3.40.800.20">
    <property type="entry name" value="Histone deacetylase domain"/>
    <property type="match status" value="1"/>
</dbReference>
<dbReference type="STRING" id="1515746.HR45_05960"/>
<evidence type="ECO:0000259" key="3">
    <source>
        <dbReference type="Pfam" id="PF00850"/>
    </source>
</evidence>
<evidence type="ECO:0000313" key="5">
    <source>
        <dbReference type="Proteomes" id="UP000029264"/>
    </source>
</evidence>
<dbReference type="CDD" id="cd09993">
    <property type="entry name" value="HDAC_classIV"/>
    <property type="match status" value="1"/>
</dbReference>
<dbReference type="eggNOG" id="COG0123">
    <property type="taxonomic scope" value="Bacteria"/>
</dbReference>
<dbReference type="RefSeq" id="WP_037440679.1">
    <property type="nucleotide sequence ID" value="NZ_JPEO01000003.1"/>
</dbReference>
<organism evidence="4 5">
    <name type="scientific">Shewanella mangrovi</name>
    <dbReference type="NCBI Taxonomy" id="1515746"/>
    <lineage>
        <taxon>Bacteria</taxon>
        <taxon>Pseudomonadati</taxon>
        <taxon>Pseudomonadota</taxon>
        <taxon>Gammaproteobacteria</taxon>
        <taxon>Alteromonadales</taxon>
        <taxon>Shewanellaceae</taxon>
        <taxon>Shewanella</taxon>
    </lineage>
</organism>
<keyword evidence="5" id="KW-1185">Reference proteome</keyword>
<dbReference type="InterPro" id="IPR044150">
    <property type="entry name" value="HDAC_classIV"/>
</dbReference>
<protein>
    <submittedName>
        <fullName evidence="4">Histone deacetylase</fullName>
    </submittedName>
</protein>
<proteinExistence type="inferred from homology"/>
<dbReference type="PANTHER" id="PTHR10625">
    <property type="entry name" value="HISTONE DEACETYLASE HDAC1-RELATED"/>
    <property type="match status" value="1"/>
</dbReference>
<reference evidence="4 5" key="1">
    <citation type="submission" date="2014-06" db="EMBL/GenBank/DDBJ databases">
        <title>Shewanella sp. YQH10.</title>
        <authorList>
            <person name="Liu Y."/>
            <person name="Zeng R."/>
        </authorList>
    </citation>
    <scope>NUCLEOTIDE SEQUENCE [LARGE SCALE GENOMIC DNA]</scope>
    <source>
        <strain evidence="4 5">YQH10</strain>
    </source>
</reference>
<evidence type="ECO:0000256" key="2">
    <source>
        <dbReference type="ARBA" id="ARBA00022801"/>
    </source>
</evidence>
<dbReference type="SUPFAM" id="SSF52768">
    <property type="entry name" value="Arginase/deacetylase"/>
    <property type="match status" value="1"/>
</dbReference>
<dbReference type="GO" id="GO:0016787">
    <property type="term" value="F:hydrolase activity"/>
    <property type="evidence" value="ECO:0007669"/>
    <property type="project" value="UniProtKB-KW"/>
</dbReference>
<comment type="similarity">
    <text evidence="1">Belongs to the histone deacetylase family.</text>
</comment>
<dbReference type="InterPro" id="IPR023801">
    <property type="entry name" value="His_deacetylse_dom"/>
</dbReference>
<dbReference type="EMBL" id="JPEO01000003">
    <property type="protein sequence ID" value="KFZ38053.1"/>
    <property type="molecule type" value="Genomic_DNA"/>
</dbReference>
<dbReference type="Pfam" id="PF00850">
    <property type="entry name" value="Hist_deacetyl"/>
    <property type="match status" value="1"/>
</dbReference>
<dbReference type="Proteomes" id="UP000029264">
    <property type="component" value="Unassembled WGS sequence"/>
</dbReference>
<gene>
    <name evidence="4" type="ORF">HR45_05960</name>
</gene>
<dbReference type="OrthoDB" id="9808367at2"/>
<sequence>MVIPVVYHASYSQLALPSQHRFPINKYRLLHDWLQHSQHSRYCKIHTPERVQLSIIKQVHDAEYVDGLINGSLDAKQLRRIGFPWSSELIERTLFSIGGTLLAAKLALEHGIATQISGGYHHAHANFGSGFCLFNDLVIAANQLIAEKAVSKVLIFDCDVHQGDGTATLTSNRTDIISSSLHCEKNFPARKAHSHHDLTFAKGTGDSEYLKLIEQVLPLLLSTYQPDLIMFDAGVDVHQGDELGLINLSDAGLLRRERLVLNIAKRADIPIVCVAGGGYCRDTLQLVNRHSKLYIAATDLFCETGE</sequence>
<dbReference type="GO" id="GO:0040029">
    <property type="term" value="P:epigenetic regulation of gene expression"/>
    <property type="evidence" value="ECO:0007669"/>
    <property type="project" value="TreeGrafter"/>
</dbReference>
<dbReference type="PRINTS" id="PR01270">
    <property type="entry name" value="HDASUPER"/>
</dbReference>
<feature type="domain" description="Histone deacetylase" evidence="3">
    <location>
        <begin position="20"/>
        <end position="285"/>
    </location>
</feature>
<dbReference type="InterPro" id="IPR037138">
    <property type="entry name" value="His_deacetylse_dom_sf"/>
</dbReference>